<feature type="region of interest" description="Disordered" evidence="1">
    <location>
        <begin position="8"/>
        <end position="35"/>
    </location>
</feature>
<protein>
    <submittedName>
        <fullName evidence="3">Uncharacterized protein</fullName>
    </submittedName>
</protein>
<comment type="caution">
    <text evidence="3">The sequence shown here is derived from an EMBL/GenBank/DDBJ whole genome shotgun (WGS) entry which is preliminary data.</text>
</comment>
<feature type="region of interest" description="Disordered" evidence="1">
    <location>
        <begin position="116"/>
        <end position="146"/>
    </location>
</feature>
<evidence type="ECO:0000256" key="2">
    <source>
        <dbReference type="SAM" id="SignalP"/>
    </source>
</evidence>
<dbReference type="Proteomes" id="UP000256941">
    <property type="component" value="Unassembled WGS sequence"/>
</dbReference>
<organism evidence="3 4">
    <name type="scientific">Paracoccus versutus</name>
    <name type="common">Thiobacillus versutus</name>
    <dbReference type="NCBI Taxonomy" id="34007"/>
    <lineage>
        <taxon>Bacteria</taxon>
        <taxon>Pseudomonadati</taxon>
        <taxon>Pseudomonadota</taxon>
        <taxon>Alphaproteobacteria</taxon>
        <taxon>Rhodobacterales</taxon>
        <taxon>Paracoccaceae</taxon>
        <taxon>Paracoccus</taxon>
    </lineage>
</organism>
<evidence type="ECO:0000256" key="1">
    <source>
        <dbReference type="SAM" id="MobiDB-lite"/>
    </source>
</evidence>
<dbReference type="AlphaFoldDB" id="A0A3D9Y2F6"/>
<dbReference type="RefSeq" id="WP_116221458.1">
    <property type="nucleotide sequence ID" value="NZ_CP038196.1"/>
</dbReference>
<accession>A0A3D9Y2F6</accession>
<dbReference type="EMBL" id="QTUJ01000001">
    <property type="protein sequence ID" value="REF73369.1"/>
    <property type="molecule type" value="Genomic_DNA"/>
</dbReference>
<keyword evidence="2" id="KW-0732">Signal</keyword>
<feature type="signal peptide" evidence="2">
    <location>
        <begin position="1"/>
        <end position="17"/>
    </location>
</feature>
<evidence type="ECO:0000313" key="4">
    <source>
        <dbReference type="Proteomes" id="UP000256941"/>
    </source>
</evidence>
<feature type="chain" id="PRO_5017691154" evidence="2">
    <location>
        <begin position="18"/>
        <end position="146"/>
    </location>
</feature>
<dbReference type="PROSITE" id="PS00639">
    <property type="entry name" value="THIOL_PROTEASE_HIS"/>
    <property type="match status" value="1"/>
</dbReference>
<sequence>MNPIRTAWAGAALPAQAAGASTKPAAPTEPPPPAVSPEVAALHGAMADEGHHVPAVDPTLLTGGKARQLADDRTNETPGTIIVDPHARHICQVRPGNTTMRHAVAVAGYGFTRDAHQAESGKGTVPPGQPLPQPAMAATDQTGGTT</sequence>
<reference evidence="3 4" key="1">
    <citation type="submission" date="2018-08" db="EMBL/GenBank/DDBJ databases">
        <title>Genomic Encyclopedia of Archaeal and Bacterial Type Strains, Phase II (KMG-II): from individual species to whole genera.</title>
        <authorList>
            <person name="Goeker M."/>
        </authorList>
    </citation>
    <scope>NUCLEOTIDE SEQUENCE [LARGE SCALE GENOMIC DNA]</scope>
    <source>
        <strain evidence="3 4">DSM 17099</strain>
    </source>
</reference>
<proteinExistence type="predicted"/>
<evidence type="ECO:0000313" key="3">
    <source>
        <dbReference type="EMBL" id="REF73369.1"/>
    </source>
</evidence>
<dbReference type="InterPro" id="IPR025660">
    <property type="entry name" value="Pept_his_AS"/>
</dbReference>
<gene>
    <name evidence="3" type="ORF">BDD41_1923</name>
</gene>
<name>A0A3D9Y2F6_PARVE</name>
<feature type="compositionally biased region" description="Low complexity" evidence="1">
    <location>
        <begin position="8"/>
        <end position="26"/>
    </location>
</feature>